<dbReference type="InterPro" id="IPR006593">
    <property type="entry name" value="Cyt_b561/ferric_Rdtase_TM"/>
</dbReference>
<evidence type="ECO:0000256" key="12">
    <source>
        <dbReference type="SAM" id="Phobius"/>
    </source>
</evidence>
<keyword evidence="7" id="KW-0249">Electron transport</keyword>
<evidence type="ECO:0000256" key="7">
    <source>
        <dbReference type="ARBA" id="ARBA00022982"/>
    </source>
</evidence>
<protein>
    <recommendedName>
        <fullName evidence="11">ascorbate ferrireductase (transmembrane)</fullName>
        <ecNumber evidence="11">7.2.1.3</ecNumber>
    </recommendedName>
</protein>
<dbReference type="InterPro" id="IPR045150">
    <property type="entry name" value="CYB561D1/2"/>
</dbReference>
<evidence type="ECO:0000259" key="13">
    <source>
        <dbReference type="Pfam" id="PF03188"/>
    </source>
</evidence>
<keyword evidence="8 12" id="KW-1133">Transmembrane helix</keyword>
<dbReference type="GO" id="GO:0140571">
    <property type="term" value="F:transmembrane ascorbate ferrireductase activity"/>
    <property type="evidence" value="ECO:0007669"/>
    <property type="project" value="UniProtKB-EC"/>
</dbReference>
<keyword evidence="3" id="KW-0813">Transport</keyword>
<dbReference type="Proteomes" id="UP001162156">
    <property type="component" value="Unassembled WGS sequence"/>
</dbReference>
<evidence type="ECO:0000256" key="11">
    <source>
        <dbReference type="ARBA" id="ARBA00024225"/>
    </source>
</evidence>
<organism evidence="14 15">
    <name type="scientific">Rhamnusium bicolor</name>
    <dbReference type="NCBI Taxonomy" id="1586634"/>
    <lineage>
        <taxon>Eukaryota</taxon>
        <taxon>Metazoa</taxon>
        <taxon>Ecdysozoa</taxon>
        <taxon>Arthropoda</taxon>
        <taxon>Hexapoda</taxon>
        <taxon>Insecta</taxon>
        <taxon>Pterygota</taxon>
        <taxon>Neoptera</taxon>
        <taxon>Endopterygota</taxon>
        <taxon>Coleoptera</taxon>
        <taxon>Polyphaga</taxon>
        <taxon>Cucujiformia</taxon>
        <taxon>Chrysomeloidea</taxon>
        <taxon>Cerambycidae</taxon>
        <taxon>Lepturinae</taxon>
        <taxon>Rhagiini</taxon>
        <taxon>Rhamnusium</taxon>
    </lineage>
</organism>
<sequence>MAEGIILFSGDNVWTQSLDRTKKYWLHGILLGISIAAVTAGIGCEIYRKNVNGNSHFVSDHAITGIACYAIGIASLCLGYYIGAFRRLVTETEQQAVLGVTIIIAVWSLLAAFKSGYNQLKNVFVK</sequence>
<evidence type="ECO:0000256" key="3">
    <source>
        <dbReference type="ARBA" id="ARBA00022448"/>
    </source>
</evidence>
<dbReference type="EMBL" id="JANEYF010005117">
    <property type="protein sequence ID" value="KAJ8929109.1"/>
    <property type="molecule type" value="Genomic_DNA"/>
</dbReference>
<dbReference type="EC" id="7.2.1.3" evidence="11"/>
<evidence type="ECO:0000256" key="2">
    <source>
        <dbReference type="ARBA" id="ARBA00004141"/>
    </source>
</evidence>
<keyword evidence="5 12" id="KW-0812">Transmembrane</keyword>
<feature type="transmembrane region" description="Helical" evidence="12">
    <location>
        <begin position="24"/>
        <end position="42"/>
    </location>
</feature>
<dbReference type="AlphaFoldDB" id="A0AAV8WQW8"/>
<comment type="subcellular location">
    <subcellularLocation>
        <location evidence="2">Membrane</location>
        <topology evidence="2">Multi-pass membrane protein</topology>
    </subcellularLocation>
</comment>
<keyword evidence="10 12" id="KW-0472">Membrane</keyword>
<evidence type="ECO:0000256" key="8">
    <source>
        <dbReference type="ARBA" id="ARBA00022989"/>
    </source>
</evidence>
<evidence type="ECO:0000313" key="15">
    <source>
        <dbReference type="Proteomes" id="UP001162156"/>
    </source>
</evidence>
<evidence type="ECO:0000256" key="10">
    <source>
        <dbReference type="ARBA" id="ARBA00023136"/>
    </source>
</evidence>
<dbReference type="PANTHER" id="PTHR15422">
    <property type="entry name" value="OS05G0565100 PROTEIN"/>
    <property type="match status" value="1"/>
</dbReference>
<feature type="transmembrane region" description="Helical" evidence="12">
    <location>
        <begin position="96"/>
        <end position="117"/>
    </location>
</feature>
<dbReference type="GO" id="GO:0046872">
    <property type="term" value="F:metal ion binding"/>
    <property type="evidence" value="ECO:0007669"/>
    <property type="project" value="UniProtKB-KW"/>
</dbReference>
<dbReference type="PANTHER" id="PTHR15422:SF43">
    <property type="entry name" value="ASCORBATE FERRIREDUCTASE (TRANSMEMBRANE)"/>
    <property type="match status" value="1"/>
</dbReference>
<name>A0AAV8WQW8_9CUCU</name>
<proteinExistence type="predicted"/>
<evidence type="ECO:0000256" key="9">
    <source>
        <dbReference type="ARBA" id="ARBA00023004"/>
    </source>
</evidence>
<keyword evidence="9" id="KW-0408">Iron</keyword>
<reference evidence="14" key="1">
    <citation type="journal article" date="2023" name="Insect Mol. Biol.">
        <title>Genome sequencing provides insights into the evolution of gene families encoding plant cell wall-degrading enzymes in longhorned beetles.</title>
        <authorList>
            <person name="Shin N.R."/>
            <person name="Okamura Y."/>
            <person name="Kirsch R."/>
            <person name="Pauchet Y."/>
        </authorList>
    </citation>
    <scope>NUCLEOTIDE SEQUENCE</scope>
    <source>
        <strain evidence="14">RBIC_L_NR</strain>
    </source>
</reference>
<gene>
    <name evidence="14" type="ORF">NQ314_018223</name>
</gene>
<dbReference type="GO" id="GO:0016020">
    <property type="term" value="C:membrane"/>
    <property type="evidence" value="ECO:0007669"/>
    <property type="project" value="UniProtKB-SubCell"/>
</dbReference>
<dbReference type="Pfam" id="PF03188">
    <property type="entry name" value="Cytochrom_B561"/>
    <property type="match status" value="1"/>
</dbReference>
<feature type="transmembrane region" description="Helical" evidence="12">
    <location>
        <begin position="62"/>
        <end position="84"/>
    </location>
</feature>
<evidence type="ECO:0000256" key="6">
    <source>
        <dbReference type="ARBA" id="ARBA00022723"/>
    </source>
</evidence>
<accession>A0AAV8WQW8</accession>
<evidence type="ECO:0000256" key="5">
    <source>
        <dbReference type="ARBA" id="ARBA00022692"/>
    </source>
</evidence>
<dbReference type="Gene3D" id="1.20.120.1770">
    <property type="match status" value="1"/>
</dbReference>
<keyword evidence="15" id="KW-1185">Reference proteome</keyword>
<evidence type="ECO:0000256" key="1">
    <source>
        <dbReference type="ARBA" id="ARBA00001970"/>
    </source>
</evidence>
<keyword evidence="4" id="KW-0349">Heme</keyword>
<dbReference type="GO" id="GO:0140575">
    <property type="term" value="F:transmembrane monodehydroascorbate reductase activity"/>
    <property type="evidence" value="ECO:0007669"/>
    <property type="project" value="InterPro"/>
</dbReference>
<comment type="caution">
    <text evidence="14">The sequence shown here is derived from an EMBL/GenBank/DDBJ whole genome shotgun (WGS) entry which is preliminary data.</text>
</comment>
<keyword evidence="6" id="KW-0479">Metal-binding</keyword>
<evidence type="ECO:0000313" key="14">
    <source>
        <dbReference type="EMBL" id="KAJ8929109.1"/>
    </source>
</evidence>
<feature type="domain" description="Cytochrome b561" evidence="13">
    <location>
        <begin position="1"/>
        <end position="95"/>
    </location>
</feature>
<comment type="cofactor">
    <cofactor evidence="1">
        <name>heme b</name>
        <dbReference type="ChEBI" id="CHEBI:60344"/>
    </cofactor>
</comment>
<evidence type="ECO:0000256" key="4">
    <source>
        <dbReference type="ARBA" id="ARBA00022617"/>
    </source>
</evidence>